<gene>
    <name evidence="1" type="ORF">VIBC2010_08753</name>
</gene>
<dbReference type="STRING" id="796620.VIBC2010_08753"/>
<proteinExistence type="predicted"/>
<name>E3BEK7_9VIBR</name>
<evidence type="ECO:0008006" key="3">
    <source>
        <dbReference type="Google" id="ProtNLM"/>
    </source>
</evidence>
<dbReference type="OrthoDB" id="6264466at2"/>
<dbReference type="eggNOG" id="COG1317">
    <property type="taxonomic scope" value="Bacteria"/>
</dbReference>
<keyword evidence="2" id="KW-1185">Reference proteome</keyword>
<dbReference type="RefSeq" id="WP_009599298.1">
    <property type="nucleotide sequence ID" value="NZ_AEIU01000002.1"/>
</dbReference>
<dbReference type="Proteomes" id="UP000002943">
    <property type="component" value="Unassembled WGS sequence"/>
</dbReference>
<organism evidence="1 2">
    <name type="scientific">Vibrio caribbeanicus ATCC BAA-2122</name>
    <dbReference type="NCBI Taxonomy" id="796620"/>
    <lineage>
        <taxon>Bacteria</taxon>
        <taxon>Pseudomonadati</taxon>
        <taxon>Pseudomonadota</taxon>
        <taxon>Gammaproteobacteria</taxon>
        <taxon>Vibrionales</taxon>
        <taxon>Vibrionaceae</taxon>
        <taxon>Vibrio</taxon>
    </lineage>
</organism>
<accession>E3BEK7</accession>
<protein>
    <recommendedName>
        <fullName evidence="3">Type III secretion protein</fullName>
    </recommendedName>
</protein>
<evidence type="ECO:0000313" key="2">
    <source>
        <dbReference type="Proteomes" id="UP000002943"/>
    </source>
</evidence>
<sequence length="223" mass="25537">MSPFSISVFHCELERTGNTVSKRQIDAAIRTNRRESRLRERVAKILRQARAGREHAHQQADEIIRSAQEKAQSLELSWRAKAEQQAIEDSVTWLVQESDIESQLIDGAREQIRQQVRAVVEQWAVEQDVSQFLIKRLTDQVCQQTKKQSLNVKVSRERFAEVEAVLGDQVTVKIDPNLNDTQAELESKSLIVRIDLQQQLDVLLNSFSHDEQPNEMASVGARL</sequence>
<dbReference type="EMBL" id="AEIU01000002">
    <property type="protein sequence ID" value="EFP98624.1"/>
    <property type="molecule type" value="Genomic_DNA"/>
</dbReference>
<dbReference type="AlphaFoldDB" id="E3BEK7"/>
<evidence type="ECO:0000313" key="1">
    <source>
        <dbReference type="EMBL" id="EFP98624.1"/>
    </source>
</evidence>
<comment type="caution">
    <text evidence="1">The sequence shown here is derived from an EMBL/GenBank/DDBJ whole genome shotgun (WGS) entry which is preliminary data.</text>
</comment>
<reference evidence="1 2" key="1">
    <citation type="journal article" date="2012" name="Int. J. Syst. Evol. Microbiol.">
        <title>Vibrio caribbeanicus sp. nov., isolated from the marine sponge Scleritoderma cyanea.</title>
        <authorList>
            <person name="Hoffmann M."/>
            <person name="Monday S.R."/>
            <person name="Allard M.W."/>
            <person name="Strain E.A."/>
            <person name="Whittaker P."/>
            <person name="Naum M."/>
            <person name="McCarthy P.J."/>
            <person name="Lopez J.V."/>
            <person name="Fischer M."/>
            <person name="Brown E.W."/>
        </authorList>
    </citation>
    <scope>NUCLEOTIDE SEQUENCE [LARGE SCALE GENOMIC DNA]</scope>
    <source>
        <strain evidence="1 2">ATCC BAA-2122</strain>
    </source>
</reference>